<evidence type="ECO:0000313" key="5">
    <source>
        <dbReference type="Proteomes" id="UP001501510"/>
    </source>
</evidence>
<dbReference type="GO" id="GO:0005524">
    <property type="term" value="F:ATP binding"/>
    <property type="evidence" value="ECO:0007669"/>
    <property type="project" value="UniProtKB-KW"/>
</dbReference>
<dbReference type="CDD" id="cd03230">
    <property type="entry name" value="ABC_DR_subfamily_A"/>
    <property type="match status" value="1"/>
</dbReference>
<evidence type="ECO:0000313" key="4">
    <source>
        <dbReference type="EMBL" id="GAA0746774.1"/>
    </source>
</evidence>
<dbReference type="PROSITE" id="PS50893">
    <property type="entry name" value="ABC_TRANSPORTER_2"/>
    <property type="match status" value="1"/>
</dbReference>
<keyword evidence="5" id="KW-1185">Reference proteome</keyword>
<reference evidence="4 5" key="1">
    <citation type="journal article" date="2019" name="Int. J. Syst. Evol. Microbiol.">
        <title>The Global Catalogue of Microorganisms (GCM) 10K type strain sequencing project: providing services to taxonomists for standard genome sequencing and annotation.</title>
        <authorList>
            <consortium name="The Broad Institute Genomics Platform"/>
            <consortium name="The Broad Institute Genome Sequencing Center for Infectious Disease"/>
            <person name="Wu L."/>
            <person name="Ma J."/>
        </authorList>
    </citation>
    <scope>NUCLEOTIDE SEQUENCE [LARGE SCALE GENOMIC DNA]</scope>
    <source>
        <strain evidence="4 5">JCM 1407</strain>
    </source>
</reference>
<sequence>MIDVKNLSKSLGNKKVLKDVSLKVNKGSIFGLIGENGVGKTTLIKCLTGIYKADEGIIKINNEEVFENKKVKSSLGYVSDENQYYPSFKVKELVKFYNLTYETFSYDRFKEVNKIFKIPEEKRIRQLSKGMKMRVALMLNLSFHPKVLILDEPTSGLDPIVKRKLINLLIEEVSERKTTIFISSHHLTDLERICDSIAIMEDGTIRYSDSLDSMKKNIKKLQTLFKYTRVLEEIKSWDEVMKIERVGRITYIITKNYSEKLKKRLLEKGSQFVEEVDLSLEDMFIYCMEEDEENEEAIEKSFVL</sequence>
<dbReference type="PANTHER" id="PTHR43158:SF10">
    <property type="entry name" value="ABC TRANSPORTER ATP-BINDING PROTEIN YTRB"/>
    <property type="match status" value="1"/>
</dbReference>
<protein>
    <submittedName>
        <fullName evidence="4">ABC transporter ATP-binding protein</fullName>
    </submittedName>
</protein>
<dbReference type="Pfam" id="PF00005">
    <property type="entry name" value="ABC_tran"/>
    <property type="match status" value="1"/>
</dbReference>
<keyword evidence="1" id="KW-0547">Nucleotide-binding</keyword>
<evidence type="ECO:0000256" key="1">
    <source>
        <dbReference type="ARBA" id="ARBA00022741"/>
    </source>
</evidence>
<feature type="domain" description="ABC transporter" evidence="3">
    <location>
        <begin position="2"/>
        <end position="227"/>
    </location>
</feature>
<organism evidence="4 5">
    <name type="scientific">Clostridium oceanicum</name>
    <dbReference type="NCBI Taxonomy" id="1543"/>
    <lineage>
        <taxon>Bacteria</taxon>
        <taxon>Bacillati</taxon>
        <taxon>Bacillota</taxon>
        <taxon>Clostridia</taxon>
        <taxon>Eubacteriales</taxon>
        <taxon>Clostridiaceae</taxon>
        <taxon>Clostridium</taxon>
    </lineage>
</organism>
<accession>A0ABN1JU82</accession>
<dbReference type="EMBL" id="BAAACG010000019">
    <property type="protein sequence ID" value="GAA0746774.1"/>
    <property type="molecule type" value="Genomic_DNA"/>
</dbReference>
<dbReference type="PANTHER" id="PTHR43158">
    <property type="entry name" value="SKFA PEPTIDE EXPORT ATP-BINDING PROTEIN SKFE"/>
    <property type="match status" value="1"/>
</dbReference>
<proteinExistence type="predicted"/>
<keyword evidence="2 4" id="KW-0067">ATP-binding</keyword>
<dbReference type="InterPro" id="IPR027417">
    <property type="entry name" value="P-loop_NTPase"/>
</dbReference>
<dbReference type="InterPro" id="IPR003439">
    <property type="entry name" value="ABC_transporter-like_ATP-bd"/>
</dbReference>
<dbReference type="RefSeq" id="WP_343763766.1">
    <property type="nucleotide sequence ID" value="NZ_BAAACG010000019.1"/>
</dbReference>
<name>A0ABN1JU82_9CLOT</name>
<comment type="caution">
    <text evidence="4">The sequence shown here is derived from an EMBL/GenBank/DDBJ whole genome shotgun (WGS) entry which is preliminary data.</text>
</comment>
<evidence type="ECO:0000256" key="2">
    <source>
        <dbReference type="ARBA" id="ARBA00022840"/>
    </source>
</evidence>
<gene>
    <name evidence="4" type="ORF">GCM10008906_34810</name>
</gene>
<dbReference type="InterPro" id="IPR003593">
    <property type="entry name" value="AAA+_ATPase"/>
</dbReference>
<dbReference type="Gene3D" id="3.40.50.300">
    <property type="entry name" value="P-loop containing nucleotide triphosphate hydrolases"/>
    <property type="match status" value="1"/>
</dbReference>
<dbReference type="SUPFAM" id="SSF52540">
    <property type="entry name" value="P-loop containing nucleoside triphosphate hydrolases"/>
    <property type="match status" value="1"/>
</dbReference>
<evidence type="ECO:0000259" key="3">
    <source>
        <dbReference type="PROSITE" id="PS50893"/>
    </source>
</evidence>
<dbReference type="Proteomes" id="UP001501510">
    <property type="component" value="Unassembled WGS sequence"/>
</dbReference>
<dbReference type="SMART" id="SM00382">
    <property type="entry name" value="AAA"/>
    <property type="match status" value="1"/>
</dbReference>